<keyword evidence="2" id="KW-1133">Transmembrane helix</keyword>
<dbReference type="InterPro" id="IPR025672">
    <property type="entry name" value="Sigma_reg_C_dom"/>
</dbReference>
<keyword evidence="2" id="KW-0812">Transmembrane</keyword>
<gene>
    <name evidence="5" type="ORF">ACFFGV_04275</name>
</gene>
<organism evidence="5 6">
    <name type="scientific">Pontibacillus salicampi</name>
    <dbReference type="NCBI Taxonomy" id="1449801"/>
    <lineage>
        <taxon>Bacteria</taxon>
        <taxon>Bacillati</taxon>
        <taxon>Bacillota</taxon>
        <taxon>Bacilli</taxon>
        <taxon>Bacillales</taxon>
        <taxon>Bacillaceae</taxon>
        <taxon>Pontibacillus</taxon>
    </lineage>
</organism>
<evidence type="ECO:0000256" key="2">
    <source>
        <dbReference type="SAM" id="Phobius"/>
    </source>
</evidence>
<feature type="region of interest" description="Disordered" evidence="1">
    <location>
        <begin position="1"/>
        <end position="23"/>
    </location>
</feature>
<evidence type="ECO:0000256" key="1">
    <source>
        <dbReference type="SAM" id="MobiDB-lite"/>
    </source>
</evidence>
<evidence type="ECO:0000313" key="6">
    <source>
        <dbReference type="Proteomes" id="UP001589836"/>
    </source>
</evidence>
<feature type="compositionally biased region" description="Basic and acidic residues" evidence="1">
    <location>
        <begin position="7"/>
        <end position="17"/>
    </location>
</feature>
<feature type="domain" description="Sigma factor regulator C-terminal" evidence="3">
    <location>
        <begin position="191"/>
        <end position="361"/>
    </location>
</feature>
<sequence>MRNPFKKKLDAYQKGELSEEEEREIEADLDKLESYQEYFQAEMEEERDSSTSKKWVKRGIWKARFQNAWTALSLLILLMLVLWFGNALFYLSGSPSKQQQYIDTIKATVSTTMPNMELRSTHGNSGYTRLEIEGELTKRVGHESKDFGNVSASFLLGNATVETPDNLQDEPFFVYPEHKSIYEQKDGVDRLTNLPEGTVSEVYVSFDTYFSTKEIMDKMEKMNNADPVWFAVDTGVDVHNPENGPGDPLGFPYYGGVMEFHDYDEPWKDFESTNERSYSMGGSEDAEMRNEQFIKMLELMNSHFSLARDVNVWLKEDKLEEDIAYVKENGVRIYGMVVTGPTKELLSLTEEEWIHSIAVGEVELWNW</sequence>
<accession>A0ABV6LK83</accession>
<reference evidence="5 6" key="1">
    <citation type="submission" date="2024-09" db="EMBL/GenBank/DDBJ databases">
        <authorList>
            <person name="Sun Q."/>
            <person name="Mori K."/>
        </authorList>
    </citation>
    <scope>NUCLEOTIDE SEQUENCE [LARGE SCALE GENOMIC DNA]</scope>
    <source>
        <strain evidence="5 6">NCAIM B.02529</strain>
    </source>
</reference>
<comment type="caution">
    <text evidence="5">The sequence shown here is derived from an EMBL/GenBank/DDBJ whole genome shotgun (WGS) entry which is preliminary data.</text>
</comment>
<evidence type="ECO:0000313" key="5">
    <source>
        <dbReference type="EMBL" id="MFC0522807.1"/>
    </source>
</evidence>
<keyword evidence="6" id="KW-1185">Reference proteome</keyword>
<dbReference type="Pfam" id="PF13791">
    <property type="entry name" value="Sigma_reg_C"/>
    <property type="match status" value="1"/>
</dbReference>
<dbReference type="Proteomes" id="UP001589836">
    <property type="component" value="Unassembled WGS sequence"/>
</dbReference>
<dbReference type="RefSeq" id="WP_377345335.1">
    <property type="nucleotide sequence ID" value="NZ_JBHLTP010000003.1"/>
</dbReference>
<proteinExistence type="predicted"/>
<evidence type="ECO:0000259" key="3">
    <source>
        <dbReference type="Pfam" id="PF13791"/>
    </source>
</evidence>
<evidence type="ECO:0000259" key="4">
    <source>
        <dbReference type="Pfam" id="PF13800"/>
    </source>
</evidence>
<dbReference type="EMBL" id="JBHLTP010000003">
    <property type="protein sequence ID" value="MFC0522807.1"/>
    <property type="molecule type" value="Genomic_DNA"/>
</dbReference>
<keyword evidence="2" id="KW-0472">Membrane</keyword>
<dbReference type="Pfam" id="PF13800">
    <property type="entry name" value="Sigma_reg_N"/>
    <property type="match status" value="1"/>
</dbReference>
<name>A0ABV6LK83_9BACI</name>
<protein>
    <submittedName>
        <fullName evidence="5">Anti sigma factor C-terminal domain-containing protein</fullName>
    </submittedName>
</protein>
<feature type="domain" description="Sigma factor regulator N-terminal" evidence="4">
    <location>
        <begin position="53"/>
        <end position="143"/>
    </location>
</feature>
<feature type="transmembrane region" description="Helical" evidence="2">
    <location>
        <begin position="68"/>
        <end position="91"/>
    </location>
</feature>
<dbReference type="InterPro" id="IPR029101">
    <property type="entry name" value="Sigma_reg_N"/>
</dbReference>